<feature type="coiled-coil region" evidence="6">
    <location>
        <begin position="929"/>
        <end position="994"/>
    </location>
</feature>
<comment type="similarity">
    <text evidence="6">Belongs to the SMC family.</text>
</comment>
<dbReference type="GO" id="GO:0007059">
    <property type="term" value="P:chromosome segregation"/>
    <property type="evidence" value="ECO:0007669"/>
    <property type="project" value="UniProtKB-UniRule"/>
</dbReference>
<dbReference type="GO" id="GO:0016887">
    <property type="term" value="F:ATP hydrolysis activity"/>
    <property type="evidence" value="ECO:0007669"/>
    <property type="project" value="InterPro"/>
</dbReference>
<protein>
    <recommendedName>
        <fullName evidence="6">Chromosome partition protein Smc</fullName>
    </recommendedName>
</protein>
<dbReference type="InterPro" id="IPR011890">
    <property type="entry name" value="SMC_prok"/>
</dbReference>
<keyword evidence="10" id="KW-1185">Reference proteome</keyword>
<dbReference type="InterPro" id="IPR036277">
    <property type="entry name" value="SMC_hinge_sf"/>
</dbReference>
<feature type="coiled-coil region" evidence="6">
    <location>
        <begin position="430"/>
        <end position="457"/>
    </location>
</feature>
<dbReference type="InterPro" id="IPR003395">
    <property type="entry name" value="RecF/RecN/SMC_N"/>
</dbReference>
<dbReference type="Gene3D" id="3.40.50.300">
    <property type="entry name" value="P-loop containing nucleotide triphosphate hydrolases"/>
    <property type="match status" value="2"/>
</dbReference>
<feature type="compositionally biased region" description="Polar residues" evidence="7">
    <location>
        <begin position="671"/>
        <end position="683"/>
    </location>
</feature>
<evidence type="ECO:0000256" key="1">
    <source>
        <dbReference type="ARBA" id="ARBA00022490"/>
    </source>
</evidence>
<evidence type="ECO:0000256" key="2">
    <source>
        <dbReference type="ARBA" id="ARBA00022741"/>
    </source>
</evidence>
<dbReference type="PIRSF" id="PIRSF005719">
    <property type="entry name" value="SMC"/>
    <property type="match status" value="1"/>
</dbReference>
<evidence type="ECO:0000256" key="3">
    <source>
        <dbReference type="ARBA" id="ARBA00022840"/>
    </source>
</evidence>
<keyword evidence="1 6" id="KW-0963">Cytoplasm</keyword>
<dbReference type="GO" id="GO:0003677">
    <property type="term" value="F:DNA binding"/>
    <property type="evidence" value="ECO:0007669"/>
    <property type="project" value="UniProtKB-UniRule"/>
</dbReference>
<feature type="coiled-coil region" evidence="6">
    <location>
        <begin position="766"/>
        <end position="873"/>
    </location>
</feature>
<dbReference type="GO" id="GO:0007062">
    <property type="term" value="P:sister chromatid cohesion"/>
    <property type="evidence" value="ECO:0007669"/>
    <property type="project" value="InterPro"/>
</dbReference>
<dbReference type="PANTHER" id="PTHR43977">
    <property type="entry name" value="STRUCTURAL MAINTENANCE OF CHROMOSOMES PROTEIN 3"/>
    <property type="match status" value="1"/>
</dbReference>
<dbReference type="InterPro" id="IPR024704">
    <property type="entry name" value="SMC"/>
</dbReference>
<name>A0A1G8TZW0_9GAMM</name>
<dbReference type="AlphaFoldDB" id="A0A1G8TZW0"/>
<dbReference type="SUPFAM" id="SSF52540">
    <property type="entry name" value="P-loop containing nucleoside triphosphate hydrolases"/>
    <property type="match status" value="1"/>
</dbReference>
<evidence type="ECO:0000256" key="4">
    <source>
        <dbReference type="ARBA" id="ARBA00023054"/>
    </source>
</evidence>
<comment type="domain">
    <text evidence="6">Contains large globular domains required for ATP hydrolysis at each terminus and a third globular domain forming a flexible hinge near the middle of the molecule. These domains are separated by coiled-coil structures.</text>
</comment>
<evidence type="ECO:0000256" key="6">
    <source>
        <dbReference type="HAMAP-Rule" id="MF_01894"/>
    </source>
</evidence>
<evidence type="ECO:0000259" key="8">
    <source>
        <dbReference type="Pfam" id="PF02463"/>
    </source>
</evidence>
<keyword evidence="4 6" id="KW-0175">Coiled coil</keyword>
<dbReference type="NCBIfam" id="TIGR02168">
    <property type="entry name" value="SMC_prok_B"/>
    <property type="match status" value="1"/>
</dbReference>
<dbReference type="Proteomes" id="UP000199527">
    <property type="component" value="Unassembled WGS sequence"/>
</dbReference>
<evidence type="ECO:0000313" key="9">
    <source>
        <dbReference type="EMBL" id="SDJ47041.1"/>
    </source>
</evidence>
<dbReference type="CDD" id="cd03278">
    <property type="entry name" value="ABC_SMC_barmotin"/>
    <property type="match status" value="2"/>
</dbReference>
<dbReference type="SUPFAM" id="SSF75553">
    <property type="entry name" value="Smc hinge domain"/>
    <property type="match status" value="1"/>
</dbReference>
<feature type="region of interest" description="Disordered" evidence="7">
    <location>
        <begin position="652"/>
        <end position="683"/>
    </location>
</feature>
<keyword evidence="2 6" id="KW-0547">Nucleotide-binding</keyword>
<gene>
    <name evidence="6" type="primary">smc</name>
    <name evidence="9" type="ORF">SAMN04488540_108137</name>
</gene>
<dbReference type="GO" id="GO:0005694">
    <property type="term" value="C:chromosome"/>
    <property type="evidence" value="ECO:0007669"/>
    <property type="project" value="InterPro"/>
</dbReference>
<feature type="binding site" evidence="6">
    <location>
        <begin position="32"/>
        <end position="39"/>
    </location>
    <ligand>
        <name>ATP</name>
        <dbReference type="ChEBI" id="CHEBI:30616"/>
    </ligand>
</feature>
<dbReference type="EMBL" id="FNEM01000008">
    <property type="protein sequence ID" value="SDJ47041.1"/>
    <property type="molecule type" value="Genomic_DNA"/>
</dbReference>
<dbReference type="GO" id="GO:0005737">
    <property type="term" value="C:cytoplasm"/>
    <property type="evidence" value="ECO:0007669"/>
    <property type="project" value="UniProtKB-SubCell"/>
</dbReference>
<feature type="domain" description="RecF/RecN/SMC N-terminal" evidence="8">
    <location>
        <begin position="3"/>
        <end position="1132"/>
    </location>
</feature>
<dbReference type="GO" id="GO:0030261">
    <property type="term" value="P:chromosome condensation"/>
    <property type="evidence" value="ECO:0007669"/>
    <property type="project" value="InterPro"/>
</dbReference>
<dbReference type="GO" id="GO:0006260">
    <property type="term" value="P:DNA replication"/>
    <property type="evidence" value="ECO:0007669"/>
    <property type="project" value="UniProtKB-UniRule"/>
</dbReference>
<evidence type="ECO:0000256" key="7">
    <source>
        <dbReference type="SAM" id="MobiDB-lite"/>
    </source>
</evidence>
<dbReference type="GO" id="GO:0005524">
    <property type="term" value="F:ATP binding"/>
    <property type="evidence" value="ECO:0007669"/>
    <property type="project" value="UniProtKB-UniRule"/>
</dbReference>
<comment type="subcellular location">
    <subcellularLocation>
        <location evidence="6">Cytoplasm</location>
    </subcellularLocation>
</comment>
<dbReference type="InterPro" id="IPR027417">
    <property type="entry name" value="P-loop_NTPase"/>
</dbReference>
<sequence length="1149" mass="130210">MRLKQIKLAGFKSFADPTRVPFPSQMTAIVGPNGCGKSNVIDAVRWVLGESSAKNLRGDAMTDVIFNGSGSRPASSLASVELVFDNEQGRLGGQFATFKEVAIKRQVNRDAQSSYFLNGNKCRRRDITDIFMGTGLGPRSYAIIEQGMISRLIESRPQELRVFIEEAAGISKYKERRRETENRIKHTRENLERLADVRIELGQQLERLQRQADAARRYRNHKANEHTLQNQLLALRWRDVSDRMTALEAQLAQKQTEHRQCQEAQQGDLSALMTLEQSQSDLKARLDQQQQGLFRISSDVTRLEQQILHGKQRHQQLQQERDRTVEQLAGDAQQRARLSAERDDLDQQSEQLEPELEMATEALQALQEQLESRQEQALVQQQQQQQQQHKVSELTRQHDVIAERRLALGREQTQLQQQQARIQDRMPAGDGELERQLQQASEQLEQLTLEQAQAEEDKRQRQQWLAECEQSVLQGREQLLALQQQLGERRARRQGIETLLGGLKQSLPVPFDGLPRLWQQLEIDSHWQGALELVLSSLLQAVVIGDDGDLADIPAAVTALQPNDAKVPESKDSLLAKVASPLNLSPWLARVHCADSLAEARQRLAQLDSDHSVVTPDGTWLGHGFCRRAGDSQPSVLNLAEELQALTQLETDADQQRQQQQRLLTDTEQQHSQAKQQLADTEQRWRQGQTELVQAQMRRQQLTHQCEHQQQQRQQAQEQLMELQDTAETLVEQSLDLEQQQALVAEQLHEQRTQSERDQEGWSRAAAEVSQLRQQLQQRQQQLQQMTLAQQTLMTRRQGVEAQLAQQQDNAGIWQSRLEEAEEAKQALLEPLGEWQMALEQGLEQRHEQEQQIAAVNEQLAEVEQRLASINDANRGQIERLTALAETITELKMEHEGLRVQAQGQLDLLAEAEVSLQQVLHQLPADAAVDQCQEQLARVRERIKRLGAINLAAIEEFEQQSQRKTYLDEQDKDLTEALETLETAIRKIDRETRQRFKATFDEVNGGLGELFPKVFGGGSAYLALTDDDLLETGVTIMARPPGKKNATIHLLSGGEKALTALSLVFAIFRLNPAPFCMLDEVDAPLDDANVGRFCRLVKEMSETVQFIYISHNKVSMEMADQLTGVTMHEPGASRIVAVNVEEAAAMAQL</sequence>
<organism evidence="9 10">
    <name type="scientific">Ferrimonas sediminum</name>
    <dbReference type="NCBI Taxonomy" id="718193"/>
    <lineage>
        <taxon>Bacteria</taxon>
        <taxon>Pseudomonadati</taxon>
        <taxon>Pseudomonadota</taxon>
        <taxon>Gammaproteobacteria</taxon>
        <taxon>Alteromonadales</taxon>
        <taxon>Ferrimonadaceae</taxon>
        <taxon>Ferrimonas</taxon>
    </lineage>
</organism>
<feature type="coiled-coil region" evidence="6">
    <location>
        <begin position="170"/>
        <end position="264"/>
    </location>
</feature>
<feature type="compositionally biased region" description="Low complexity" evidence="7">
    <location>
        <begin position="652"/>
        <end position="667"/>
    </location>
</feature>
<keyword evidence="5 6" id="KW-0238">DNA-binding</keyword>
<proteinExistence type="inferred from homology"/>
<dbReference type="RefSeq" id="WP_090365371.1">
    <property type="nucleotide sequence ID" value="NZ_FNEM01000008.1"/>
</dbReference>
<comment type="subunit">
    <text evidence="6">Homodimer.</text>
</comment>
<dbReference type="HAMAP" id="MF_01894">
    <property type="entry name" value="Smc_prok"/>
    <property type="match status" value="1"/>
</dbReference>
<dbReference type="Pfam" id="PF02463">
    <property type="entry name" value="SMC_N"/>
    <property type="match status" value="1"/>
</dbReference>
<accession>A0A1G8TZW0</accession>
<evidence type="ECO:0000313" key="10">
    <source>
        <dbReference type="Proteomes" id="UP000199527"/>
    </source>
</evidence>
<dbReference type="OrthoDB" id="9808768at2"/>
<keyword evidence="3 6" id="KW-0067">ATP-binding</keyword>
<reference evidence="10" key="1">
    <citation type="submission" date="2016-10" db="EMBL/GenBank/DDBJ databases">
        <authorList>
            <person name="Varghese N."/>
            <person name="Submissions S."/>
        </authorList>
    </citation>
    <scope>NUCLEOTIDE SEQUENCE [LARGE SCALE GENOMIC DNA]</scope>
    <source>
        <strain evidence="10">DSM 23317</strain>
    </source>
</reference>
<evidence type="ECO:0000256" key="5">
    <source>
        <dbReference type="ARBA" id="ARBA00023125"/>
    </source>
</evidence>
<comment type="function">
    <text evidence="6">Required for chromosome condensation and partitioning.</text>
</comment>
<feature type="region of interest" description="Disordered" evidence="7">
    <location>
        <begin position="327"/>
        <end position="350"/>
    </location>
</feature>